<dbReference type="AlphaFoldDB" id="A0A9N8WC90"/>
<keyword evidence="3" id="KW-1185">Reference proteome</keyword>
<dbReference type="InterPro" id="IPR005302">
    <property type="entry name" value="MoCF_Sase_C"/>
</dbReference>
<dbReference type="PANTHER" id="PTHR14237:SF19">
    <property type="entry name" value="MITOCHONDRIAL AMIDOXIME REDUCING COMPONENT 1"/>
    <property type="match status" value="1"/>
</dbReference>
<comment type="caution">
    <text evidence="2">The sequence shown here is derived from an EMBL/GenBank/DDBJ whole genome shotgun (WGS) entry which is preliminary data.</text>
</comment>
<dbReference type="SUPFAM" id="SSF50800">
    <property type="entry name" value="PK beta-barrel domain-like"/>
    <property type="match status" value="1"/>
</dbReference>
<gene>
    <name evidence="2" type="ORF">AMORRO_LOCUS2486</name>
</gene>
<protein>
    <submittedName>
        <fullName evidence="2">2785_t:CDS:1</fullName>
    </submittedName>
</protein>
<proteinExistence type="predicted"/>
<dbReference type="PROSITE" id="PS51340">
    <property type="entry name" value="MOSC"/>
    <property type="match status" value="1"/>
</dbReference>
<dbReference type="InterPro" id="IPR011037">
    <property type="entry name" value="Pyrv_Knase-like_insert_dom_sf"/>
</dbReference>
<dbReference type="Proteomes" id="UP000789342">
    <property type="component" value="Unassembled WGS sequence"/>
</dbReference>
<dbReference type="GO" id="GO:0030151">
    <property type="term" value="F:molybdenum ion binding"/>
    <property type="evidence" value="ECO:0007669"/>
    <property type="project" value="InterPro"/>
</dbReference>
<dbReference type="Pfam" id="PF03476">
    <property type="entry name" value="MOSC_N"/>
    <property type="match status" value="1"/>
</dbReference>
<accession>A0A9N8WC90</accession>
<evidence type="ECO:0000313" key="3">
    <source>
        <dbReference type="Proteomes" id="UP000789342"/>
    </source>
</evidence>
<evidence type="ECO:0000313" key="2">
    <source>
        <dbReference type="EMBL" id="CAG8484809.1"/>
    </source>
</evidence>
<organism evidence="2 3">
    <name type="scientific">Acaulospora morrowiae</name>
    <dbReference type="NCBI Taxonomy" id="94023"/>
    <lineage>
        <taxon>Eukaryota</taxon>
        <taxon>Fungi</taxon>
        <taxon>Fungi incertae sedis</taxon>
        <taxon>Mucoromycota</taxon>
        <taxon>Glomeromycotina</taxon>
        <taxon>Glomeromycetes</taxon>
        <taxon>Diversisporales</taxon>
        <taxon>Acaulosporaceae</taxon>
        <taxon>Acaulospora</taxon>
    </lineage>
</organism>
<name>A0A9N8WC90_9GLOM</name>
<evidence type="ECO:0000259" key="1">
    <source>
        <dbReference type="PROSITE" id="PS51340"/>
    </source>
</evidence>
<dbReference type="GO" id="GO:0003824">
    <property type="term" value="F:catalytic activity"/>
    <property type="evidence" value="ECO:0007669"/>
    <property type="project" value="InterPro"/>
</dbReference>
<sequence length="311" mass="35661">MEGGKLVLTSLYIHPVKSCRGIKVDSWKVGRYGLEYDRFWMIADKNYEMMTQRKYEKLALITPKIEELNPEKGSDGRELVLSAPGMAQDLHLPFFPKKELYKKIQVIVWEEQVFGYDCGDKAANWLTTFLKMPARIAFKSTDDSRYVTKNLPKEVDYKPETAFADTHPFLLVTEESLQDLNKRLKEPVAERNFRPNIVVKGCKVPYEEDTWKKIIIGDDPENIFYVACRCTRCTVPNVNPDTGIKDKLQPSKTLSSYRRVDPGSKYLACFGMNVIHKKIGSILKVGDPITVLEIGVHEREKYVASVVNKKV</sequence>
<reference evidence="2" key="1">
    <citation type="submission" date="2021-06" db="EMBL/GenBank/DDBJ databases">
        <authorList>
            <person name="Kallberg Y."/>
            <person name="Tangrot J."/>
            <person name="Rosling A."/>
        </authorList>
    </citation>
    <scope>NUCLEOTIDE SEQUENCE</scope>
    <source>
        <strain evidence="2">CL551</strain>
    </source>
</reference>
<dbReference type="EMBL" id="CAJVPV010001055">
    <property type="protein sequence ID" value="CAG8484809.1"/>
    <property type="molecule type" value="Genomic_DNA"/>
</dbReference>
<dbReference type="GO" id="GO:0030170">
    <property type="term" value="F:pyridoxal phosphate binding"/>
    <property type="evidence" value="ECO:0007669"/>
    <property type="project" value="InterPro"/>
</dbReference>
<dbReference type="PANTHER" id="PTHR14237">
    <property type="entry name" value="MOLYBDOPTERIN COFACTOR SULFURASE MOSC"/>
    <property type="match status" value="1"/>
</dbReference>
<dbReference type="SUPFAM" id="SSF141673">
    <property type="entry name" value="MOSC N-terminal domain-like"/>
    <property type="match status" value="1"/>
</dbReference>
<dbReference type="OrthoDB" id="17255at2759"/>
<dbReference type="Pfam" id="PF03473">
    <property type="entry name" value="MOSC"/>
    <property type="match status" value="1"/>
</dbReference>
<feature type="domain" description="MOSC" evidence="1">
    <location>
        <begin position="139"/>
        <end position="292"/>
    </location>
</feature>
<dbReference type="InterPro" id="IPR005303">
    <property type="entry name" value="MOCOS_middle"/>
</dbReference>